<evidence type="ECO:0000256" key="2">
    <source>
        <dbReference type="ARBA" id="ARBA00022723"/>
    </source>
</evidence>
<dbReference type="PANTHER" id="PTHR14742">
    <property type="entry name" value="RIBONUCLEASE P SUBUNIT P21"/>
    <property type="match status" value="1"/>
</dbReference>
<dbReference type="RefSeq" id="XP_003683402.1">
    <property type="nucleotide sequence ID" value="XM_003683354.1"/>
</dbReference>
<dbReference type="GO" id="GO:0046872">
    <property type="term" value="F:metal ion binding"/>
    <property type="evidence" value="ECO:0007669"/>
    <property type="project" value="UniProtKB-KW"/>
</dbReference>
<name>G8ZZZ7_TORDE</name>
<keyword evidence="2" id="KW-0479">Metal-binding</keyword>
<evidence type="ECO:0000256" key="1">
    <source>
        <dbReference type="ARBA" id="ARBA00022694"/>
    </source>
</evidence>
<dbReference type="Gene3D" id="6.20.50.20">
    <property type="match status" value="1"/>
</dbReference>
<accession>G8ZZZ7</accession>
<dbReference type="GeneID" id="11501434"/>
<keyword evidence="6" id="KW-1185">Reference proteome</keyword>
<dbReference type="eggNOG" id="KOG4394">
    <property type="taxonomic scope" value="Eukaryota"/>
</dbReference>
<organism evidence="5 6">
    <name type="scientific">Torulaspora delbrueckii</name>
    <name type="common">Yeast</name>
    <name type="synonym">Candida colliculosa</name>
    <dbReference type="NCBI Taxonomy" id="4950"/>
    <lineage>
        <taxon>Eukaryota</taxon>
        <taxon>Fungi</taxon>
        <taxon>Dikarya</taxon>
        <taxon>Ascomycota</taxon>
        <taxon>Saccharomycotina</taxon>
        <taxon>Saccharomycetes</taxon>
        <taxon>Saccharomycetales</taxon>
        <taxon>Saccharomycetaceae</taxon>
        <taxon>Torulaspora</taxon>
    </lineage>
</organism>
<dbReference type="InterPro" id="IPR007175">
    <property type="entry name" value="Rpr2/Snm1/Rpp21"/>
</dbReference>
<dbReference type="HOGENOM" id="CLU_079140_4_0_1"/>
<dbReference type="STRING" id="1076872.G8ZZZ7"/>
<proteinExistence type="inferred from homology"/>
<dbReference type="Proteomes" id="UP000005627">
    <property type="component" value="Chromosome 8"/>
</dbReference>
<dbReference type="GO" id="GO:0004526">
    <property type="term" value="F:ribonuclease P activity"/>
    <property type="evidence" value="ECO:0007669"/>
    <property type="project" value="EnsemblFungi"/>
</dbReference>
<protein>
    <recommendedName>
        <fullName evidence="7">Rpr2-domain-containing protein</fullName>
    </recommendedName>
</protein>
<dbReference type="Pfam" id="PF04032">
    <property type="entry name" value="Rpr2"/>
    <property type="match status" value="1"/>
</dbReference>
<reference evidence="5 6" key="1">
    <citation type="journal article" date="2011" name="Proc. Natl. Acad. Sci. U.S.A.">
        <title>Evolutionary erosion of yeast sex chromosomes by mating-type switching accidents.</title>
        <authorList>
            <person name="Gordon J.L."/>
            <person name="Armisen D."/>
            <person name="Proux-Wera E."/>
            <person name="Oheigeartaigh S.S."/>
            <person name="Byrne K.P."/>
            <person name="Wolfe K.H."/>
        </authorList>
    </citation>
    <scope>NUCLEOTIDE SEQUENCE [LARGE SCALE GENOMIC DNA]</scope>
    <source>
        <strain evidence="6">ATCC 10662 / CBS 1146 / NBRC 0425 / NCYC 2629 / NRRL Y-866</strain>
    </source>
</reference>
<gene>
    <name evidence="5" type="primary">TDEL0H03320</name>
    <name evidence="5" type="ORF">TDEL_0H03320</name>
</gene>
<dbReference type="EMBL" id="HE616749">
    <property type="protein sequence ID" value="CCE94191.1"/>
    <property type="molecule type" value="Genomic_DNA"/>
</dbReference>
<evidence type="ECO:0000313" key="6">
    <source>
        <dbReference type="Proteomes" id="UP000005627"/>
    </source>
</evidence>
<evidence type="ECO:0000256" key="4">
    <source>
        <dbReference type="ARBA" id="ARBA00038402"/>
    </source>
</evidence>
<dbReference type="OrthoDB" id="128536at2759"/>
<dbReference type="AlphaFoldDB" id="G8ZZZ7"/>
<sequence>MGKSVAGGDHFQRMNYLYELATWQTLVLGKHDPGQAMARANVACMDRVGKKTRSRILPQLKRTCCKKCHRVLVPLRTVESSLKEGVLQWNCRCGESKKFPIGSDRSFKTYGERGNLD</sequence>
<evidence type="ECO:0000313" key="5">
    <source>
        <dbReference type="EMBL" id="CCE94191.1"/>
    </source>
</evidence>
<dbReference type="KEGG" id="tdl:TDEL_0H03320"/>
<dbReference type="GO" id="GO:0005655">
    <property type="term" value="C:nucleolar ribonuclease P complex"/>
    <property type="evidence" value="ECO:0007669"/>
    <property type="project" value="EnsemblFungi"/>
</dbReference>
<keyword evidence="1" id="KW-0819">tRNA processing</keyword>
<dbReference type="InParanoid" id="G8ZZZ7"/>
<evidence type="ECO:0008006" key="7">
    <source>
        <dbReference type="Google" id="ProtNLM"/>
    </source>
</evidence>
<evidence type="ECO:0000256" key="3">
    <source>
        <dbReference type="ARBA" id="ARBA00022833"/>
    </source>
</evidence>
<dbReference type="FunCoup" id="G8ZZZ7">
    <property type="interactions" value="35"/>
</dbReference>
<comment type="similarity">
    <text evidence="4">Belongs to the eukaryotic/archaeal RNase P protein component 4 family.</text>
</comment>
<keyword evidence="3" id="KW-0862">Zinc</keyword>
<dbReference type="GO" id="GO:0001682">
    <property type="term" value="P:tRNA 5'-leader removal"/>
    <property type="evidence" value="ECO:0007669"/>
    <property type="project" value="EnsemblFungi"/>
</dbReference>
<dbReference type="GO" id="GO:0034965">
    <property type="term" value="P:intronic box C/D snoRNA processing"/>
    <property type="evidence" value="ECO:0007669"/>
    <property type="project" value="EnsemblFungi"/>
</dbReference>
<dbReference type="PANTHER" id="PTHR14742:SF0">
    <property type="entry name" value="RIBONUCLEASE P PROTEIN SUBUNIT P21"/>
    <property type="match status" value="1"/>
</dbReference>